<comment type="caution">
    <text evidence="2">The sequence shown here is derived from an EMBL/GenBank/DDBJ whole genome shotgun (WGS) entry which is preliminary data.</text>
</comment>
<keyword evidence="1" id="KW-0812">Transmembrane</keyword>
<dbReference type="AlphaFoldDB" id="A0AAD5M5I7"/>
<name>A0AAD5M5I7_PYTIN</name>
<accession>A0AAD5M5I7</accession>
<feature type="transmembrane region" description="Helical" evidence="1">
    <location>
        <begin position="160"/>
        <end position="177"/>
    </location>
</feature>
<sequence>MATATGIQPPVIYRLQSSRQLPSIRLEKCVKHVLFQGRALQVCNLVLRRSHLVQAVLYWVGWTVGSITMLVPKSLGEVLAPWSLWQDVGNAAAILALRYDFVALTLTTYDFWYLTFSNALATSLIMVTLGPIRALAALAGSIGFQVGLLVDASFRATRPFIVASLLGSLIYLLYAVARSLGLTDFRQIVLLRTPHRELMAEDVVINTVITFALIDARNGVRKFLARRNNPPGVSSCILYRCHLRLEPKATMGLNDSTVEATGVQHRSASRRKSPTTCTPLRFVPIAETFRADNTDAI</sequence>
<evidence type="ECO:0000256" key="1">
    <source>
        <dbReference type="SAM" id="Phobius"/>
    </source>
</evidence>
<feature type="transmembrane region" description="Helical" evidence="1">
    <location>
        <begin position="124"/>
        <end position="148"/>
    </location>
</feature>
<evidence type="ECO:0008006" key="4">
    <source>
        <dbReference type="Google" id="ProtNLM"/>
    </source>
</evidence>
<dbReference type="Proteomes" id="UP001209570">
    <property type="component" value="Unassembled WGS sequence"/>
</dbReference>
<gene>
    <name evidence="2" type="ORF">P43SY_001367</name>
</gene>
<keyword evidence="3" id="KW-1185">Reference proteome</keyword>
<keyword evidence="1" id="KW-0472">Membrane</keyword>
<dbReference type="EMBL" id="JAKCXM010000049">
    <property type="protein sequence ID" value="KAJ0405162.1"/>
    <property type="molecule type" value="Genomic_DNA"/>
</dbReference>
<organism evidence="2 3">
    <name type="scientific">Pythium insidiosum</name>
    <name type="common">Pythiosis disease agent</name>
    <dbReference type="NCBI Taxonomy" id="114742"/>
    <lineage>
        <taxon>Eukaryota</taxon>
        <taxon>Sar</taxon>
        <taxon>Stramenopiles</taxon>
        <taxon>Oomycota</taxon>
        <taxon>Peronosporomycetes</taxon>
        <taxon>Pythiales</taxon>
        <taxon>Pythiaceae</taxon>
        <taxon>Pythium</taxon>
    </lineage>
</organism>
<evidence type="ECO:0000313" key="3">
    <source>
        <dbReference type="Proteomes" id="UP001209570"/>
    </source>
</evidence>
<protein>
    <recommendedName>
        <fullName evidence="4">Transmembrane protein</fullName>
    </recommendedName>
</protein>
<reference evidence="2" key="1">
    <citation type="submission" date="2021-12" db="EMBL/GenBank/DDBJ databases">
        <title>Prjna785345.</title>
        <authorList>
            <person name="Rujirawat T."/>
            <person name="Krajaejun T."/>
        </authorList>
    </citation>
    <scope>NUCLEOTIDE SEQUENCE</scope>
    <source>
        <strain evidence="2">Pi057C3</strain>
    </source>
</reference>
<feature type="transmembrane region" description="Helical" evidence="1">
    <location>
        <begin position="91"/>
        <end position="112"/>
    </location>
</feature>
<proteinExistence type="predicted"/>
<feature type="transmembrane region" description="Helical" evidence="1">
    <location>
        <begin position="52"/>
        <end position="71"/>
    </location>
</feature>
<evidence type="ECO:0000313" key="2">
    <source>
        <dbReference type="EMBL" id="KAJ0405162.1"/>
    </source>
</evidence>
<keyword evidence="1" id="KW-1133">Transmembrane helix</keyword>